<gene>
    <name evidence="7" type="ORF">F5891DRAFT_973648</name>
</gene>
<sequence length="464" mass="51051">MSCALNPDGSLKDASDIKFYNDPDDNIPLPNVPSSSNTFPVLLKAGCTPAIVVAGSRRSGRPSKPSARIRDADNACGLSASGSSTRKCALSSTTDPPVPIKKATMRILSPPDTDDEDIPSPLDPASSDELIPQPDEDEDTDEVKFENGGATQTVTKSERTADIWTIFSHIPDGWVCTLCKDAGEPAHKNMFHGGTSTLRTHIVCYKRTHFRVYKECCDAAAITMHSHAILPGEDLTATQQTLDGSLVSKLAVFMKEGLMEYIMELIMTEDEAIQLVDKPAFRCLLLYARSSLSEKDIPHRTKLTDTIKSRAISIVKRIKEHLALAALESDPEAATEDGFNVADAVGKALALIEQICKSPQARAFFQKSCEEEGIPIRELLAWVRTCWASLFKSLERFLSLRLAVNHFTLLADDSHKVPMLRNKLYGDFKLDQADWKKLRLVHNVLKEPATAQQSFSSATHPTAW</sequence>
<dbReference type="GO" id="GO:0005634">
    <property type="term" value="C:nucleus"/>
    <property type="evidence" value="ECO:0007669"/>
    <property type="project" value="UniProtKB-SubCell"/>
</dbReference>
<dbReference type="GeneID" id="64670682"/>
<dbReference type="RefSeq" id="XP_041233731.1">
    <property type="nucleotide sequence ID" value="XM_041376384.1"/>
</dbReference>
<feature type="region of interest" description="Disordered" evidence="6">
    <location>
        <begin position="1"/>
        <end position="33"/>
    </location>
</feature>
<keyword evidence="8" id="KW-1185">Reference proteome</keyword>
<evidence type="ECO:0008006" key="9">
    <source>
        <dbReference type="Google" id="ProtNLM"/>
    </source>
</evidence>
<evidence type="ECO:0000313" key="8">
    <source>
        <dbReference type="Proteomes" id="UP001195769"/>
    </source>
</evidence>
<protein>
    <recommendedName>
        <fullName evidence="9">BED-type domain-containing protein</fullName>
    </recommendedName>
</protein>
<feature type="region of interest" description="Disordered" evidence="6">
    <location>
        <begin position="55"/>
        <end position="142"/>
    </location>
</feature>
<reference evidence="7" key="1">
    <citation type="journal article" date="2020" name="New Phytol.">
        <title>Comparative genomics reveals dynamic genome evolution in host specialist ectomycorrhizal fungi.</title>
        <authorList>
            <person name="Lofgren L.A."/>
            <person name="Nguyen N.H."/>
            <person name="Vilgalys R."/>
            <person name="Ruytinx J."/>
            <person name="Liao H.L."/>
            <person name="Branco S."/>
            <person name="Kuo A."/>
            <person name="LaButti K."/>
            <person name="Lipzen A."/>
            <person name="Andreopoulos W."/>
            <person name="Pangilinan J."/>
            <person name="Riley R."/>
            <person name="Hundley H."/>
            <person name="Na H."/>
            <person name="Barry K."/>
            <person name="Grigoriev I.V."/>
            <person name="Stajich J.E."/>
            <person name="Kennedy P.G."/>
        </authorList>
    </citation>
    <scope>NUCLEOTIDE SEQUENCE</scope>
    <source>
        <strain evidence="7">FC203</strain>
    </source>
</reference>
<keyword evidence="4" id="KW-0862">Zinc</keyword>
<keyword evidence="5" id="KW-0539">Nucleus</keyword>
<dbReference type="GO" id="GO:0008270">
    <property type="term" value="F:zinc ion binding"/>
    <property type="evidence" value="ECO:0007669"/>
    <property type="project" value="UniProtKB-KW"/>
</dbReference>
<dbReference type="EMBL" id="JABBWK010000001">
    <property type="protein sequence ID" value="KAG1908156.1"/>
    <property type="molecule type" value="Genomic_DNA"/>
</dbReference>
<feature type="compositionally biased region" description="Basic and acidic residues" evidence="6">
    <location>
        <begin position="10"/>
        <end position="21"/>
    </location>
</feature>
<proteinExistence type="predicted"/>
<name>A0AAD4HTW0_9AGAM</name>
<evidence type="ECO:0000256" key="3">
    <source>
        <dbReference type="ARBA" id="ARBA00022771"/>
    </source>
</evidence>
<evidence type="ECO:0000313" key="7">
    <source>
        <dbReference type="EMBL" id="KAG1908156.1"/>
    </source>
</evidence>
<evidence type="ECO:0000256" key="1">
    <source>
        <dbReference type="ARBA" id="ARBA00004123"/>
    </source>
</evidence>
<evidence type="ECO:0000256" key="4">
    <source>
        <dbReference type="ARBA" id="ARBA00022833"/>
    </source>
</evidence>
<dbReference type="PANTHER" id="PTHR46481:SF10">
    <property type="entry name" value="ZINC FINGER BED DOMAIN-CONTAINING PROTEIN 39"/>
    <property type="match status" value="1"/>
</dbReference>
<feature type="compositionally biased region" description="Polar residues" evidence="6">
    <location>
        <begin position="80"/>
        <end position="95"/>
    </location>
</feature>
<keyword evidence="2" id="KW-0479">Metal-binding</keyword>
<accession>A0AAD4HTW0</accession>
<dbReference type="Proteomes" id="UP001195769">
    <property type="component" value="Unassembled WGS sequence"/>
</dbReference>
<dbReference type="PANTHER" id="PTHR46481">
    <property type="entry name" value="ZINC FINGER BED DOMAIN-CONTAINING PROTEIN 4"/>
    <property type="match status" value="1"/>
</dbReference>
<organism evidence="7 8">
    <name type="scientific">Suillus fuscotomentosus</name>
    <dbReference type="NCBI Taxonomy" id="1912939"/>
    <lineage>
        <taxon>Eukaryota</taxon>
        <taxon>Fungi</taxon>
        <taxon>Dikarya</taxon>
        <taxon>Basidiomycota</taxon>
        <taxon>Agaricomycotina</taxon>
        <taxon>Agaricomycetes</taxon>
        <taxon>Agaricomycetidae</taxon>
        <taxon>Boletales</taxon>
        <taxon>Suillineae</taxon>
        <taxon>Suillaceae</taxon>
        <taxon>Suillus</taxon>
    </lineage>
</organism>
<dbReference type="AlphaFoldDB" id="A0AAD4HTW0"/>
<comment type="caution">
    <text evidence="7">The sequence shown here is derived from an EMBL/GenBank/DDBJ whole genome shotgun (WGS) entry which is preliminary data.</text>
</comment>
<evidence type="ECO:0000256" key="5">
    <source>
        <dbReference type="ARBA" id="ARBA00023242"/>
    </source>
</evidence>
<comment type="subcellular location">
    <subcellularLocation>
        <location evidence="1">Nucleus</location>
    </subcellularLocation>
</comment>
<dbReference type="InterPro" id="IPR052035">
    <property type="entry name" value="ZnF_BED_domain_contain"/>
</dbReference>
<evidence type="ECO:0000256" key="2">
    <source>
        <dbReference type="ARBA" id="ARBA00022723"/>
    </source>
</evidence>
<feature type="compositionally biased region" description="Low complexity" evidence="6">
    <location>
        <begin position="55"/>
        <end position="66"/>
    </location>
</feature>
<keyword evidence="3" id="KW-0863">Zinc-finger</keyword>
<evidence type="ECO:0000256" key="6">
    <source>
        <dbReference type="SAM" id="MobiDB-lite"/>
    </source>
</evidence>